<accession>A9UW68</accession>
<dbReference type="NCBIfam" id="TIGR02129">
    <property type="entry name" value="hisA_euk"/>
    <property type="match status" value="1"/>
</dbReference>
<dbReference type="GeneID" id="5889785"/>
<evidence type="ECO:0000256" key="4">
    <source>
        <dbReference type="ARBA" id="ARBA00022605"/>
    </source>
</evidence>
<dbReference type="InterPro" id="IPR013785">
    <property type="entry name" value="Aldolase_TIM"/>
</dbReference>
<proteinExistence type="inferred from homology"/>
<evidence type="ECO:0000256" key="7">
    <source>
        <dbReference type="RuleBase" id="RU003657"/>
    </source>
</evidence>
<organism evidence="8 9">
    <name type="scientific">Monosiga brevicollis</name>
    <name type="common">Choanoflagellate</name>
    <dbReference type="NCBI Taxonomy" id="81824"/>
    <lineage>
        <taxon>Eukaryota</taxon>
        <taxon>Choanoflagellata</taxon>
        <taxon>Craspedida</taxon>
        <taxon>Salpingoecidae</taxon>
        <taxon>Monosiga</taxon>
    </lineage>
</organism>
<evidence type="ECO:0000256" key="1">
    <source>
        <dbReference type="ARBA" id="ARBA00005133"/>
    </source>
</evidence>
<dbReference type="EC" id="5.3.1.16" evidence="3"/>
<dbReference type="RefSeq" id="XP_001744766.1">
    <property type="nucleotide sequence ID" value="XM_001744714.1"/>
</dbReference>
<evidence type="ECO:0000256" key="3">
    <source>
        <dbReference type="ARBA" id="ARBA00012550"/>
    </source>
</evidence>
<keyword evidence="9" id="KW-1185">Reference proteome</keyword>
<dbReference type="OMA" id="IEWNKTH"/>
<dbReference type="STRING" id="81824.A9UW68"/>
<dbReference type="SUPFAM" id="SSF51366">
    <property type="entry name" value="Ribulose-phoshate binding barrel"/>
    <property type="match status" value="1"/>
</dbReference>
<evidence type="ECO:0000313" key="9">
    <source>
        <dbReference type="Proteomes" id="UP000001357"/>
    </source>
</evidence>
<comment type="pathway">
    <text evidence="1">Amino-acid biosynthesis; L-histidine biosynthesis; L-histidine from 5-phospho-alpha-D-ribose 1-diphosphate: step 4/9.</text>
</comment>
<dbReference type="InterPro" id="IPR011060">
    <property type="entry name" value="RibuloseP-bd_barrel"/>
</dbReference>
<keyword evidence="5 7" id="KW-0368">Histidine biosynthesis</keyword>
<gene>
    <name evidence="8" type="ORF">MONBRDRAFT_21369</name>
</gene>
<evidence type="ECO:0000256" key="5">
    <source>
        <dbReference type="ARBA" id="ARBA00023102"/>
    </source>
</evidence>
<dbReference type="GO" id="GO:0000105">
    <property type="term" value="P:L-histidine biosynthetic process"/>
    <property type="evidence" value="ECO:0000318"/>
    <property type="project" value="GO_Central"/>
</dbReference>
<dbReference type="UniPathway" id="UPA00031">
    <property type="reaction ID" value="UER00009"/>
</dbReference>
<dbReference type="InterPro" id="IPR011858">
    <property type="entry name" value="His6/HISN3"/>
</dbReference>
<dbReference type="PANTHER" id="PTHR43090:SF2">
    <property type="entry name" value="1-(5-PHOSPHORIBOSYL)-5-[(5-PHOSPHORIBOSYLAMINO)METHYLIDENEAMINO] IMIDAZOLE-4-CARBOXAMIDE ISOMERASE"/>
    <property type="match status" value="1"/>
</dbReference>
<dbReference type="KEGG" id="mbr:MONBRDRAFT_21369"/>
<dbReference type="FunFam" id="3.20.20.70:FF:000110">
    <property type="entry name" value="1-(5-phosphoribosyl)-5-[(5-phosphoribosylamino)methylideneamino] imidazole-4-carboxamide isomerase, chloroplastic"/>
    <property type="match status" value="1"/>
</dbReference>
<dbReference type="eggNOG" id="KOG3055">
    <property type="taxonomic scope" value="Eukaryota"/>
</dbReference>
<evidence type="ECO:0000256" key="2">
    <source>
        <dbReference type="ARBA" id="ARBA00009667"/>
    </source>
</evidence>
<dbReference type="CDD" id="cd04723">
    <property type="entry name" value="HisA_HisF"/>
    <property type="match status" value="1"/>
</dbReference>
<evidence type="ECO:0000256" key="6">
    <source>
        <dbReference type="ARBA" id="ARBA00023235"/>
    </source>
</evidence>
<dbReference type="GO" id="GO:0003949">
    <property type="term" value="F:1-(5-phosphoribosyl)-5-[(5-phosphoribosylamino)methylideneamino]imidazole-4-carboxamide isomerase activity"/>
    <property type="evidence" value="ECO:0000318"/>
    <property type="project" value="GO_Central"/>
</dbReference>
<dbReference type="AlphaFoldDB" id="A9UW68"/>
<dbReference type="Proteomes" id="UP000001357">
    <property type="component" value="Unassembled WGS sequence"/>
</dbReference>
<dbReference type="Pfam" id="PF00977">
    <property type="entry name" value="His_biosynth"/>
    <property type="match status" value="1"/>
</dbReference>
<dbReference type="InParanoid" id="A9UW68"/>
<keyword evidence="6" id="KW-0413">Isomerase</keyword>
<dbReference type="Gene3D" id="3.20.20.70">
    <property type="entry name" value="Aldolase class I"/>
    <property type="match status" value="1"/>
</dbReference>
<dbReference type="InterPro" id="IPR044524">
    <property type="entry name" value="Isoase_HisA-like"/>
</dbReference>
<sequence>MAAANAAPALDLASSRRSLFRPCIDLHDGQVKQIVGGTLSDDKADAVKTNFVSAHPPRYFADLYAQHQLEGGHVIKLGPGNDDAARDALAAWPDHLQLGGGITAANAAEWIAAGASKVIVTSWLFKDGKFDEARAQQLVDTVGRERLVLDLSCRRKPGTQGWFVAIQRWQVVTDLEITQATLDRLSKYCCEFLVHAADVEGLCQGIDEDLVRCLADWSPLPVTYAGGARNLDDLQLVHTLSHGRVDLTIGSALDVFGGSGARFADCVAWNTTGLTPSVEK</sequence>
<reference evidence="8 9" key="1">
    <citation type="journal article" date="2008" name="Nature">
        <title>The genome of the choanoflagellate Monosiga brevicollis and the origin of metazoans.</title>
        <authorList>
            <consortium name="JGI Sequencing"/>
            <person name="King N."/>
            <person name="Westbrook M.J."/>
            <person name="Young S.L."/>
            <person name="Kuo A."/>
            <person name="Abedin M."/>
            <person name="Chapman J."/>
            <person name="Fairclough S."/>
            <person name="Hellsten U."/>
            <person name="Isogai Y."/>
            <person name="Letunic I."/>
            <person name="Marr M."/>
            <person name="Pincus D."/>
            <person name="Putnam N."/>
            <person name="Rokas A."/>
            <person name="Wright K.J."/>
            <person name="Zuzow R."/>
            <person name="Dirks W."/>
            <person name="Good M."/>
            <person name="Goodstein D."/>
            <person name="Lemons D."/>
            <person name="Li W."/>
            <person name="Lyons J.B."/>
            <person name="Morris A."/>
            <person name="Nichols S."/>
            <person name="Richter D.J."/>
            <person name="Salamov A."/>
            <person name="Bork P."/>
            <person name="Lim W.A."/>
            <person name="Manning G."/>
            <person name="Miller W.T."/>
            <person name="McGinnis W."/>
            <person name="Shapiro H."/>
            <person name="Tjian R."/>
            <person name="Grigoriev I.V."/>
            <person name="Rokhsar D."/>
        </authorList>
    </citation>
    <scope>NUCLEOTIDE SEQUENCE [LARGE SCALE GENOMIC DNA]</scope>
    <source>
        <strain evidence="9">MX1 / ATCC 50154</strain>
    </source>
</reference>
<dbReference type="PANTHER" id="PTHR43090">
    <property type="entry name" value="1-(5-PHOSPHORIBOSYL)-5-[(5-PHOSPHORIBOSYLAMINO)METHYLIDENEAMINO] IMIDAZOLE-4-CARBOXAMIDE ISOMERASE"/>
    <property type="match status" value="1"/>
</dbReference>
<dbReference type="InterPro" id="IPR006062">
    <property type="entry name" value="His_biosynth"/>
</dbReference>
<keyword evidence="4 7" id="KW-0028">Amino-acid biosynthesis</keyword>
<evidence type="ECO:0000313" key="8">
    <source>
        <dbReference type="EMBL" id="EDQ90715.1"/>
    </source>
</evidence>
<dbReference type="EMBL" id="CH991547">
    <property type="protein sequence ID" value="EDQ90715.1"/>
    <property type="molecule type" value="Genomic_DNA"/>
</dbReference>
<comment type="similarity">
    <text evidence="2 7">Belongs to the HisA/HisF family.</text>
</comment>
<name>A9UW68_MONBE</name>
<protein>
    <recommendedName>
        <fullName evidence="3">1-(5-phosphoribosyl)-5-[(5-phosphoribosylamino)methylideneamino]imidazole-4-carboxamideisomerase</fullName>
        <ecNumber evidence="3">5.3.1.16</ecNumber>
    </recommendedName>
</protein>